<feature type="domain" description="Xylose isomerase-like TIM barrel" evidence="1">
    <location>
        <begin position="98"/>
        <end position="242"/>
    </location>
</feature>
<dbReference type="GO" id="GO:0016853">
    <property type="term" value="F:isomerase activity"/>
    <property type="evidence" value="ECO:0007669"/>
    <property type="project" value="UniProtKB-KW"/>
</dbReference>
<sequence>MLKLMNLSTYNYDLERFNFQSDQITKFLEKHNMDGVELLNPIMWEESILPKGIVKGVHLKYYPTWLDFWKSDKNELLRQFKTEDIIEQYYSGNSRKVMIQHYRKEIEAAAKIGVKYMVFHVAHVEVEHAYDYNFTYSDNDIADAAIDLINQAFEGVDTDIELLFENMWWPGFTMLDKKVALRLLNEVEYKNKGFILDISHLMNTNLYLKDEKEAVQYIINTVKKLGDLKNLIKGIHLNSSLSGEYVRSQIRKKEKENKEFDLNPLSEEVFMHVFKIDCHKPFKDKNIQQVIDFINPKYLIYELVADSIEQLEEYIEIQDSACGKDVDFLHI</sequence>
<reference evidence="2 3" key="1">
    <citation type="submission" date="2009-06" db="EMBL/GenBank/DDBJ databases">
        <title>The draft genome of Clostridium carboxidivorans P7.</title>
        <authorList>
            <consortium name="US DOE Joint Genome Institute (JGI-PGF)"/>
            <person name="Lucas S."/>
            <person name="Copeland A."/>
            <person name="Lapidus A."/>
            <person name="Glavina del Rio T."/>
            <person name="Tice H."/>
            <person name="Bruce D."/>
            <person name="Goodwin L."/>
            <person name="Pitluck S."/>
            <person name="Larimer F."/>
            <person name="Land M.L."/>
            <person name="Hauser L."/>
            <person name="Hemme C.L."/>
        </authorList>
    </citation>
    <scope>NUCLEOTIDE SEQUENCE [LARGE SCALE GENOMIC DNA]</scope>
    <source>
        <strain evidence="2 3">P7</strain>
    </source>
</reference>
<evidence type="ECO:0000259" key="1">
    <source>
        <dbReference type="Pfam" id="PF01261"/>
    </source>
</evidence>
<dbReference type="STRING" id="536227.Ccar_11590"/>
<gene>
    <name evidence="2" type="ORF">CcarbDRAFT_1416</name>
</gene>
<dbReference type="EMBL" id="ACVI01000017">
    <property type="protein sequence ID" value="EET88180.1"/>
    <property type="molecule type" value="Genomic_DNA"/>
</dbReference>
<dbReference type="RefSeq" id="WP_007060301.1">
    <property type="nucleotide sequence ID" value="NZ_ACVI01000017.1"/>
</dbReference>
<dbReference type="Proteomes" id="UP000004198">
    <property type="component" value="Unassembled WGS sequence"/>
</dbReference>
<dbReference type="PATRIC" id="fig|536227.13.peg.2428"/>
<dbReference type="KEGG" id="cck:Ccar_11590"/>
<dbReference type="InterPro" id="IPR036237">
    <property type="entry name" value="Xyl_isomerase-like_sf"/>
</dbReference>
<dbReference type="OrthoDB" id="6253202at2"/>
<accession>C6PRJ9</accession>
<dbReference type="eggNOG" id="COG1082">
    <property type="taxonomic scope" value="Bacteria"/>
</dbReference>
<protein>
    <submittedName>
        <fullName evidence="2">Xylose isomerase domain protein TIM barrel</fullName>
    </submittedName>
</protein>
<name>C6PRJ9_9CLOT</name>
<evidence type="ECO:0000313" key="2">
    <source>
        <dbReference type="EMBL" id="EET88180.1"/>
    </source>
</evidence>
<keyword evidence="2" id="KW-0413">Isomerase</keyword>
<dbReference type="SUPFAM" id="SSF51658">
    <property type="entry name" value="Xylose isomerase-like"/>
    <property type="match status" value="1"/>
</dbReference>
<dbReference type="Pfam" id="PF01261">
    <property type="entry name" value="AP_endonuc_2"/>
    <property type="match status" value="1"/>
</dbReference>
<comment type="caution">
    <text evidence="2">The sequence shown here is derived from an EMBL/GenBank/DDBJ whole genome shotgun (WGS) entry which is preliminary data.</text>
</comment>
<dbReference type="AlphaFoldDB" id="C6PRJ9"/>
<organism evidence="2 3">
    <name type="scientific">Clostridium carboxidivorans P7</name>
    <dbReference type="NCBI Taxonomy" id="536227"/>
    <lineage>
        <taxon>Bacteria</taxon>
        <taxon>Bacillati</taxon>
        <taxon>Bacillota</taxon>
        <taxon>Clostridia</taxon>
        <taxon>Eubacteriales</taxon>
        <taxon>Clostridiaceae</taxon>
        <taxon>Clostridium</taxon>
    </lineage>
</organism>
<keyword evidence="3" id="KW-1185">Reference proteome</keyword>
<dbReference type="InterPro" id="IPR013022">
    <property type="entry name" value="Xyl_isomerase-like_TIM-brl"/>
</dbReference>
<dbReference type="Gene3D" id="3.20.20.150">
    <property type="entry name" value="Divalent-metal-dependent TIM barrel enzymes"/>
    <property type="match status" value="1"/>
</dbReference>
<evidence type="ECO:0000313" key="3">
    <source>
        <dbReference type="Proteomes" id="UP000004198"/>
    </source>
</evidence>
<proteinExistence type="predicted"/>